<dbReference type="SMART" id="SM00900">
    <property type="entry name" value="FMN_bind"/>
    <property type="match status" value="1"/>
</dbReference>
<evidence type="ECO:0000313" key="19">
    <source>
        <dbReference type="EMBL" id="MVT00170.1"/>
    </source>
</evidence>
<evidence type="ECO:0000256" key="6">
    <source>
        <dbReference type="ARBA" id="ARBA00022643"/>
    </source>
</evidence>
<evidence type="ECO:0000256" key="17">
    <source>
        <dbReference type="PIRNR" id="PIRNR009437"/>
    </source>
</evidence>
<keyword evidence="12 16" id="KW-0406">Ion transport</keyword>
<comment type="function">
    <text evidence="16">NQR complex catalyzes the reduction of ubiquinone-1 to ubiquinol by two successive reactions, coupled with the transport of Na(+) ions from the cytoplasm to the periplasm. NqrA to NqrE are probably involved in the second step, the conversion of ubisemiquinone to ubiquinol.</text>
</comment>
<protein>
    <recommendedName>
        <fullName evidence="16 17">Na(+)-translocating NADH-quinone reductase subunit C</fullName>
        <shortName evidence="16 17">Na(+)-NQR subunit C</shortName>
        <shortName evidence="16 17">Na(+)-translocating NQR subunit C</shortName>
        <ecNumber evidence="16 17">7.2.1.1</ecNumber>
    </recommendedName>
    <alternativeName>
        <fullName evidence="16 17">NQR complex subunit C</fullName>
    </alternativeName>
    <alternativeName>
        <fullName evidence="16 17">NQR-1 subunit C</fullName>
    </alternativeName>
</protein>
<evidence type="ECO:0000256" key="16">
    <source>
        <dbReference type="HAMAP-Rule" id="MF_00427"/>
    </source>
</evidence>
<dbReference type="GO" id="GO:0005886">
    <property type="term" value="C:plasma membrane"/>
    <property type="evidence" value="ECO:0007669"/>
    <property type="project" value="UniProtKB-SubCell"/>
</dbReference>
<proteinExistence type="inferred from homology"/>
<keyword evidence="6 16" id="KW-0288">FMN</keyword>
<evidence type="ECO:0000256" key="2">
    <source>
        <dbReference type="ARBA" id="ARBA00022475"/>
    </source>
</evidence>
<feature type="modified residue" description="FMN phosphoryl threonine" evidence="16">
    <location>
        <position position="236"/>
    </location>
</feature>
<evidence type="ECO:0000256" key="9">
    <source>
        <dbReference type="ARBA" id="ARBA00022989"/>
    </source>
</evidence>
<comment type="similarity">
    <text evidence="16 17">Belongs to the NqrC family.</text>
</comment>
<evidence type="ECO:0000256" key="3">
    <source>
        <dbReference type="ARBA" id="ARBA00022519"/>
    </source>
</evidence>
<keyword evidence="2 16" id="KW-1003">Cell membrane</keyword>
<dbReference type="EMBL" id="WQRF01000004">
    <property type="protein sequence ID" value="MVT00170.1"/>
    <property type="molecule type" value="Genomic_DNA"/>
</dbReference>
<evidence type="ECO:0000256" key="14">
    <source>
        <dbReference type="ARBA" id="ARBA00023136"/>
    </source>
</evidence>
<dbReference type="GO" id="GO:0006814">
    <property type="term" value="P:sodium ion transport"/>
    <property type="evidence" value="ECO:0007669"/>
    <property type="project" value="UniProtKB-UniRule"/>
</dbReference>
<gene>
    <name evidence="16 19" type="primary">nqrC</name>
    <name evidence="19" type="ORF">GO014_14165</name>
</gene>
<dbReference type="RefSeq" id="WP_157290978.1">
    <property type="nucleotide sequence ID" value="NZ_WQRF01000004.1"/>
</dbReference>
<keyword evidence="14 16" id="KW-0472">Membrane</keyword>
<dbReference type="InterPro" id="IPR010204">
    <property type="entry name" value="NqrC"/>
</dbReference>
<evidence type="ECO:0000256" key="4">
    <source>
        <dbReference type="ARBA" id="ARBA00022553"/>
    </source>
</evidence>
<dbReference type="Pfam" id="PF04205">
    <property type="entry name" value="FMN_bind"/>
    <property type="match status" value="1"/>
</dbReference>
<evidence type="ECO:0000256" key="5">
    <source>
        <dbReference type="ARBA" id="ARBA00022630"/>
    </source>
</evidence>
<feature type="domain" description="FMN-binding" evidence="18">
    <location>
        <begin position="157"/>
        <end position="253"/>
    </location>
</feature>
<dbReference type="PANTHER" id="PTHR37838:SF1">
    <property type="entry name" value="NA(+)-TRANSLOCATING NADH-QUINONE REDUCTASE SUBUNIT C"/>
    <property type="match status" value="1"/>
</dbReference>
<evidence type="ECO:0000259" key="18">
    <source>
        <dbReference type="SMART" id="SM00900"/>
    </source>
</evidence>
<keyword evidence="5 16" id="KW-0285">Flavoprotein</keyword>
<evidence type="ECO:0000256" key="12">
    <source>
        <dbReference type="ARBA" id="ARBA00023065"/>
    </source>
</evidence>
<keyword evidence="4 16" id="KW-0597">Phosphoprotein</keyword>
<keyword evidence="13 16" id="KW-0830">Ubiquinone</keyword>
<comment type="caution">
    <text evidence="19">The sequence shown here is derived from an EMBL/GenBank/DDBJ whole genome shotgun (WGS) entry which is preliminary data.</text>
</comment>
<evidence type="ECO:0000256" key="15">
    <source>
        <dbReference type="ARBA" id="ARBA00023201"/>
    </source>
</evidence>
<comment type="subunit">
    <text evidence="16 17">Composed of six subunits; NqrA, NqrB, NqrC, NqrD, NqrE and NqrF.</text>
</comment>
<accession>A0A7X3FSZ4</accession>
<keyword evidence="15 16" id="KW-0739">Sodium transport</keyword>
<evidence type="ECO:0000256" key="11">
    <source>
        <dbReference type="ARBA" id="ARBA00023053"/>
    </source>
</evidence>
<comment type="subcellular location">
    <subcellularLocation>
        <location evidence="16">Cell membrane</location>
        <topology evidence="16">Single-pass membrane protein</topology>
    </subcellularLocation>
</comment>
<keyword evidence="11 16" id="KW-0915">Sodium</keyword>
<dbReference type="PIRSF" id="PIRSF009437">
    <property type="entry name" value="NQR-1_subunit_C"/>
    <property type="match status" value="1"/>
</dbReference>
<dbReference type="NCBIfam" id="TIGR01938">
    <property type="entry name" value="nqrC"/>
    <property type="match status" value="1"/>
</dbReference>
<dbReference type="GO" id="GO:0016655">
    <property type="term" value="F:oxidoreductase activity, acting on NAD(P)H, quinone or similar compound as acceptor"/>
    <property type="evidence" value="ECO:0007669"/>
    <property type="project" value="UniProtKB-UniRule"/>
</dbReference>
<dbReference type="PANTHER" id="PTHR37838">
    <property type="entry name" value="NA(+)-TRANSLOCATING NADH-QUINONE REDUCTASE SUBUNIT C"/>
    <property type="match status" value="1"/>
</dbReference>
<sequence length="269" mass="28295">MPDLNPLIWWARLLALPNESRTKTIAMAFIVSGICALLVSSAAVLLAPMRDANLAAEREARLAAMLESMPGLADIVAQYGADSLETVVVDLETGEPTDIDPATFDIAAAAEVPETSSIIPGEADIAGLGRIADLAPIHILREDGELRLVILPISAVGYQSTIRAHLALEGDLNTVAGLSIIEQGETPGLGARIEEPAWQALWPGKELAGDDGEIRLSVVRGRATSAFEVDGITGATRTGNAITAAIHFWLGDYGFDDVLANLRQGAGLQ</sequence>
<organism evidence="19 20">
    <name type="scientific">Devosia marina</name>
    <dbReference type="NCBI Taxonomy" id="2683198"/>
    <lineage>
        <taxon>Bacteria</taxon>
        <taxon>Pseudomonadati</taxon>
        <taxon>Pseudomonadota</taxon>
        <taxon>Alphaproteobacteria</taxon>
        <taxon>Hyphomicrobiales</taxon>
        <taxon>Devosiaceae</taxon>
        <taxon>Devosia</taxon>
    </lineage>
</organism>
<comment type="cofactor">
    <cofactor evidence="16 17">
        <name>FMN</name>
        <dbReference type="ChEBI" id="CHEBI:58210"/>
    </cofactor>
</comment>
<evidence type="ECO:0000256" key="1">
    <source>
        <dbReference type="ARBA" id="ARBA00022448"/>
    </source>
</evidence>
<dbReference type="GO" id="GO:0010181">
    <property type="term" value="F:FMN binding"/>
    <property type="evidence" value="ECO:0007669"/>
    <property type="project" value="UniProtKB-UniRule"/>
</dbReference>
<keyword evidence="10 16" id="KW-0520">NAD</keyword>
<dbReference type="HAMAP" id="MF_00427">
    <property type="entry name" value="NqrC"/>
    <property type="match status" value="1"/>
</dbReference>
<keyword evidence="9 16" id="KW-1133">Transmembrane helix</keyword>
<evidence type="ECO:0000256" key="8">
    <source>
        <dbReference type="ARBA" id="ARBA00022967"/>
    </source>
</evidence>
<keyword evidence="20" id="KW-1185">Reference proteome</keyword>
<keyword evidence="8 16" id="KW-1278">Translocase</keyword>
<dbReference type="Proteomes" id="UP000438106">
    <property type="component" value="Unassembled WGS sequence"/>
</dbReference>
<evidence type="ECO:0000256" key="13">
    <source>
        <dbReference type="ARBA" id="ARBA00023075"/>
    </source>
</evidence>
<dbReference type="InterPro" id="IPR007329">
    <property type="entry name" value="FMN-bd"/>
</dbReference>
<comment type="catalytic activity">
    <reaction evidence="16 17">
        <text>a ubiquinone + n Na(+)(in) + NADH + H(+) = a ubiquinol + n Na(+)(out) + NAD(+)</text>
        <dbReference type="Rhea" id="RHEA:47748"/>
        <dbReference type="Rhea" id="RHEA-COMP:9565"/>
        <dbReference type="Rhea" id="RHEA-COMP:9566"/>
        <dbReference type="ChEBI" id="CHEBI:15378"/>
        <dbReference type="ChEBI" id="CHEBI:16389"/>
        <dbReference type="ChEBI" id="CHEBI:17976"/>
        <dbReference type="ChEBI" id="CHEBI:29101"/>
        <dbReference type="ChEBI" id="CHEBI:57540"/>
        <dbReference type="ChEBI" id="CHEBI:57945"/>
        <dbReference type="EC" id="7.2.1.1"/>
    </reaction>
</comment>
<keyword evidence="7 16" id="KW-0812">Transmembrane</keyword>
<dbReference type="EC" id="7.2.1.1" evidence="16 17"/>
<evidence type="ECO:0000313" key="20">
    <source>
        <dbReference type="Proteomes" id="UP000438106"/>
    </source>
</evidence>
<evidence type="ECO:0000256" key="10">
    <source>
        <dbReference type="ARBA" id="ARBA00023027"/>
    </source>
</evidence>
<name>A0A7X3FSZ4_9HYPH</name>
<evidence type="ECO:0000256" key="7">
    <source>
        <dbReference type="ARBA" id="ARBA00022692"/>
    </source>
</evidence>
<feature type="transmembrane region" description="Helical" evidence="16">
    <location>
        <begin position="25"/>
        <end position="48"/>
    </location>
</feature>
<reference evidence="19 20" key="1">
    <citation type="submission" date="2019-12" db="EMBL/GenBank/DDBJ databases">
        <title>Devosia maris sp. nov., isolated from the deep seawater.</title>
        <authorList>
            <person name="Liu Y."/>
        </authorList>
    </citation>
    <scope>NUCLEOTIDE SEQUENCE [LARGE SCALE GENOMIC DNA]</scope>
    <source>
        <strain evidence="19 20">L53-10-65</strain>
    </source>
</reference>
<keyword evidence="1 16" id="KW-0813">Transport</keyword>
<dbReference type="AlphaFoldDB" id="A0A7X3FSZ4"/>
<keyword evidence="3" id="KW-0997">Cell inner membrane</keyword>
<comment type="caution">
    <text evidence="16">Lacks conserved residue(s) required for the propagation of feature annotation.</text>
</comment>